<dbReference type="GO" id="GO:0016985">
    <property type="term" value="F:mannan endo-1,4-beta-mannosidase activity"/>
    <property type="evidence" value="ECO:0007669"/>
    <property type="project" value="UniProtKB-EC"/>
</dbReference>
<dbReference type="SUPFAM" id="SSF51445">
    <property type="entry name" value="(Trans)glycosidases"/>
    <property type="match status" value="1"/>
</dbReference>
<evidence type="ECO:0000256" key="3">
    <source>
        <dbReference type="ARBA" id="ARBA00023295"/>
    </source>
</evidence>
<keyword evidence="7" id="KW-1185">Reference proteome</keyword>
<protein>
    <submittedName>
        <fullName evidence="6">Mannan endo-1,4-beta-mannosidase</fullName>
        <ecNumber evidence="6">3.2.1.78</ecNumber>
    </submittedName>
</protein>
<keyword evidence="3 4" id="KW-0326">Glycosidase</keyword>
<dbReference type="EMBL" id="CP001251">
    <property type="protein sequence ID" value="ACK41917.1"/>
    <property type="molecule type" value="Genomic_DNA"/>
</dbReference>
<organism evidence="6 7">
    <name type="scientific">Dictyoglomus turgidum (strain DSM 6724 / Z-1310)</name>
    <dbReference type="NCBI Taxonomy" id="515635"/>
    <lineage>
        <taxon>Bacteria</taxon>
        <taxon>Pseudomonadati</taxon>
        <taxon>Dictyoglomota</taxon>
        <taxon>Dictyoglomia</taxon>
        <taxon>Dictyoglomales</taxon>
        <taxon>Dictyoglomaceae</taxon>
        <taxon>Dictyoglomus</taxon>
    </lineage>
</organism>
<dbReference type="STRING" id="515635.Dtur_0629"/>
<dbReference type="KEGG" id="dtu:Dtur_0629"/>
<evidence type="ECO:0000313" key="6">
    <source>
        <dbReference type="EMBL" id="ACK41917.1"/>
    </source>
</evidence>
<dbReference type="HOGENOM" id="CLU_016930_1_1_0"/>
<dbReference type="eggNOG" id="COG4124">
    <property type="taxonomic scope" value="Bacteria"/>
</dbReference>
<dbReference type="CAZy" id="GH26">
    <property type="family name" value="Glycoside Hydrolase Family 26"/>
</dbReference>
<evidence type="ECO:0000259" key="5">
    <source>
        <dbReference type="PROSITE" id="PS51764"/>
    </source>
</evidence>
<evidence type="ECO:0000256" key="2">
    <source>
        <dbReference type="ARBA" id="ARBA00022801"/>
    </source>
</evidence>
<dbReference type="PATRIC" id="fig|515635.4.peg.666"/>
<feature type="active site" description="Proton donor" evidence="4">
    <location>
        <position position="261"/>
    </location>
</feature>
<dbReference type="InterPro" id="IPR017853">
    <property type="entry name" value="GH"/>
</dbReference>
<dbReference type="RefSeq" id="WP_012583002.1">
    <property type="nucleotide sequence ID" value="NC_011661.1"/>
</dbReference>
<dbReference type="EnsemblBacteria" id="ACK41917">
    <property type="protein sequence ID" value="ACK41917"/>
    <property type="gene ID" value="Dtur_0629"/>
</dbReference>
<dbReference type="EC" id="3.2.1.78" evidence="6"/>
<feature type="domain" description="GH26" evidence="5">
    <location>
        <begin position="103"/>
        <end position="405"/>
    </location>
</feature>
<dbReference type="InterPro" id="IPR000805">
    <property type="entry name" value="Glyco_hydro_26"/>
</dbReference>
<dbReference type="Proteomes" id="UP000007719">
    <property type="component" value="Chromosome"/>
</dbReference>
<dbReference type="InterPro" id="IPR022790">
    <property type="entry name" value="GH26_dom"/>
</dbReference>
<evidence type="ECO:0000256" key="4">
    <source>
        <dbReference type="PROSITE-ProRule" id="PRU01100"/>
    </source>
</evidence>
<dbReference type="GO" id="GO:0006080">
    <property type="term" value="P:substituted mannan metabolic process"/>
    <property type="evidence" value="ECO:0007669"/>
    <property type="project" value="InterPro"/>
</dbReference>
<dbReference type="FunCoup" id="B8DZI4">
    <property type="interactions" value="41"/>
</dbReference>
<dbReference type="PANTHER" id="PTHR40079:SF4">
    <property type="entry name" value="GH26 DOMAIN-CONTAINING PROTEIN-RELATED"/>
    <property type="match status" value="1"/>
</dbReference>
<name>B8DZI4_DICTD</name>
<accession>B8DZI4</accession>
<dbReference type="PRINTS" id="PR00739">
    <property type="entry name" value="GLHYDRLASE26"/>
</dbReference>
<dbReference type="OrthoDB" id="9802773at2"/>
<dbReference type="InParanoid" id="B8DZI4"/>
<comment type="similarity">
    <text evidence="1 4">Belongs to the glycosyl hydrolase 26 family.</text>
</comment>
<reference evidence="7" key="1">
    <citation type="journal article" date="2016" name="Front. Microbiol.">
        <title>The complete genome sequence of hyperthermophile Dictyoglomus turgidum DSM 6724 reveals a specialized carbohydrate fermentor.</title>
        <authorList>
            <person name="Brumm P.J."/>
            <person name="Gowda K."/>
            <person name="Robb F.T."/>
            <person name="Mead D.A."/>
        </authorList>
    </citation>
    <scope>NUCLEOTIDE SEQUENCE [LARGE SCALE GENOMIC DNA]</scope>
    <source>
        <strain evidence="7">DSM 6724 / Z-1310</strain>
    </source>
</reference>
<evidence type="ECO:0000313" key="7">
    <source>
        <dbReference type="Proteomes" id="UP000007719"/>
    </source>
</evidence>
<keyword evidence="2 4" id="KW-0378">Hydrolase</keyword>
<proteinExistence type="inferred from homology"/>
<feature type="active site" description="Nucleophile" evidence="4">
    <location>
        <position position="353"/>
    </location>
</feature>
<dbReference type="PANTHER" id="PTHR40079">
    <property type="entry name" value="MANNAN ENDO-1,4-BETA-MANNOSIDASE E-RELATED"/>
    <property type="match status" value="1"/>
</dbReference>
<dbReference type="PROSITE" id="PS51764">
    <property type="entry name" value="GH26"/>
    <property type="match status" value="1"/>
</dbReference>
<dbReference type="Gene3D" id="3.20.20.80">
    <property type="entry name" value="Glycosidases"/>
    <property type="match status" value="1"/>
</dbReference>
<dbReference type="Pfam" id="PF02156">
    <property type="entry name" value="Glyco_hydro_26"/>
    <property type="match status" value="1"/>
</dbReference>
<gene>
    <name evidence="6" type="ordered locus">Dtur_0629</name>
</gene>
<dbReference type="AlphaFoldDB" id="B8DZI4"/>
<sequence length="417" mass="49040">MKIIEIEFIIEKQKYYDLYLNHTPLNQFSKTHVFINNLAFGEIQFPQGETHSYIGELKLKPGKYSFKINLPQEDFKIISLEIKEKDYSTTKITNYKIRPNLSDNAKRLLEFLQKIYSKYIIAGQHTNTALGPEIAYIEYFTGKKPALRGFDLLSYTPAVRTQDMTPHALIEIEGNKGSIEKAIEWAKDLGGIITLCWHWYAPLGGKDKTFYTVNTDFNLEEALLNGTEENKTLLRDIEIIAEKLSILRDLDIPILWRPLHEADGKWFWWGAKGPENYKKLYMLLYEIFTEKYRLNNLIWIWNAPHPEWKIEKDLYDIAGIDHYAPPGNYGPMKFSYDLLLRLTDNEKLVALTENGPIPDPDLLFEYEAYFLWFMPWFGDFVFNENFNSKEHFKKVYNHEKVITLENLKNLTHLFLSC</sequence>
<evidence type="ECO:0000256" key="1">
    <source>
        <dbReference type="ARBA" id="ARBA00007754"/>
    </source>
</evidence>